<gene>
    <name evidence="2" type="ORF">AUJ30_00190</name>
</gene>
<protein>
    <submittedName>
        <fullName evidence="2">AMMECR1 domain-containing protein</fullName>
    </submittedName>
</protein>
<dbReference type="STRING" id="1805425.AUJ30_00190"/>
<feature type="domain" description="AMMECR1" evidence="1">
    <location>
        <begin position="1"/>
        <end position="201"/>
    </location>
</feature>
<dbReference type="InterPro" id="IPR023473">
    <property type="entry name" value="AMMECR1"/>
</dbReference>
<reference evidence="2 3" key="1">
    <citation type="journal article" date="2016" name="Environ. Microbiol.">
        <title>Genomic resolution of a cold subsurface aquifer community provides metabolic insights for novel microbes adapted to high CO concentrations.</title>
        <authorList>
            <person name="Probst A.J."/>
            <person name="Castelle C.J."/>
            <person name="Singh A."/>
            <person name="Brown C.T."/>
            <person name="Anantharaman K."/>
            <person name="Sharon I."/>
            <person name="Hug L.A."/>
            <person name="Burstein D."/>
            <person name="Emerson J.B."/>
            <person name="Thomas B.C."/>
            <person name="Banfield J.F."/>
        </authorList>
    </citation>
    <scope>NUCLEOTIDE SEQUENCE [LARGE SCALE GENOMIC DNA]</scope>
    <source>
        <strain evidence="2">CG1_02_39_135</strain>
    </source>
</reference>
<name>A0A1J4XXY5_9BACT</name>
<dbReference type="InterPro" id="IPR002733">
    <property type="entry name" value="AMMECR1_domain"/>
</dbReference>
<sequence length="201" mass="22524">MNPLVLLAKSTVESFILEGKIISSAEDLPNGFLKRKAGTFVTIEKMVRRTHHKDGELRGLPRTELRGCIGTYLATRKNIAEEVIYNAIAAATEDYRFGPLKKEELPELSYTVYILSEPELVKDIKELDPKKYGIIVKTAPLSPSGDVVFNGHFVAKTGLLLPDLEGVDTIEKQIFIACRKGGINPQKEKILIYKFTVEKYQ</sequence>
<dbReference type="Proteomes" id="UP000182693">
    <property type="component" value="Unassembled WGS sequence"/>
</dbReference>
<dbReference type="Pfam" id="PF01871">
    <property type="entry name" value="AMMECR1"/>
    <property type="match status" value="1"/>
</dbReference>
<dbReference type="Gene3D" id="3.30.700.20">
    <property type="entry name" value="Hypothetical protein ph0010, domain 1"/>
    <property type="match status" value="1"/>
</dbReference>
<evidence type="ECO:0000313" key="3">
    <source>
        <dbReference type="Proteomes" id="UP000182693"/>
    </source>
</evidence>
<dbReference type="InterPro" id="IPR027485">
    <property type="entry name" value="AMMECR1_N"/>
</dbReference>
<evidence type="ECO:0000259" key="1">
    <source>
        <dbReference type="PROSITE" id="PS51112"/>
    </source>
</evidence>
<dbReference type="AlphaFoldDB" id="A0A1J4XXY5"/>
<organism evidence="2 3">
    <name type="scientific">Candidatus Wolfebacteria bacterium CG1_02_39_135</name>
    <dbReference type="NCBI Taxonomy" id="1805425"/>
    <lineage>
        <taxon>Bacteria</taxon>
        <taxon>Candidatus Wolfeibacteriota</taxon>
    </lineage>
</organism>
<accession>A0A1J4XXY5</accession>
<dbReference type="PANTHER" id="PTHR13016">
    <property type="entry name" value="AMMECR1 HOMOLOG"/>
    <property type="match status" value="1"/>
</dbReference>
<comment type="caution">
    <text evidence="2">The sequence shown here is derived from an EMBL/GenBank/DDBJ whole genome shotgun (WGS) entry which is preliminary data.</text>
</comment>
<evidence type="ECO:0000313" key="2">
    <source>
        <dbReference type="EMBL" id="OIO65880.1"/>
    </source>
</evidence>
<proteinExistence type="predicted"/>
<dbReference type="EMBL" id="MNWX01000004">
    <property type="protein sequence ID" value="OIO65880.1"/>
    <property type="molecule type" value="Genomic_DNA"/>
</dbReference>
<dbReference type="SUPFAM" id="SSF143447">
    <property type="entry name" value="AMMECR1-like"/>
    <property type="match status" value="1"/>
</dbReference>
<dbReference type="PANTHER" id="PTHR13016:SF0">
    <property type="entry name" value="AMME SYNDROME CANDIDATE GENE 1 PROTEIN"/>
    <property type="match status" value="1"/>
</dbReference>
<dbReference type="InterPro" id="IPR036071">
    <property type="entry name" value="AMMECR1_dom_sf"/>
</dbReference>
<dbReference type="PROSITE" id="PS51112">
    <property type="entry name" value="AMMECR1"/>
    <property type="match status" value="1"/>
</dbReference>